<dbReference type="AlphaFoldDB" id="A0A4Y9QXK6"/>
<reference evidence="1 2" key="1">
    <citation type="submission" date="2019-03" db="EMBL/GenBank/DDBJ databases">
        <title>Algoriphagus sp. nov, a new strain isolated from root system soil of mangrove plant Kandelia.</title>
        <authorList>
            <person name="Yin Q."/>
            <person name="Wang K."/>
            <person name="Song Z."/>
        </authorList>
    </citation>
    <scope>NUCLEOTIDE SEQUENCE [LARGE SCALE GENOMIC DNA]</scope>
    <source>
        <strain evidence="1 2">XY-J91</strain>
    </source>
</reference>
<evidence type="ECO:0008006" key="3">
    <source>
        <dbReference type="Google" id="ProtNLM"/>
    </source>
</evidence>
<organism evidence="1 2">
    <name type="scientific">Algoriphagus kandeliae</name>
    <dbReference type="NCBI Taxonomy" id="2562278"/>
    <lineage>
        <taxon>Bacteria</taxon>
        <taxon>Pseudomonadati</taxon>
        <taxon>Bacteroidota</taxon>
        <taxon>Cytophagia</taxon>
        <taxon>Cytophagales</taxon>
        <taxon>Cyclobacteriaceae</taxon>
        <taxon>Algoriphagus</taxon>
    </lineage>
</organism>
<evidence type="ECO:0000313" key="1">
    <source>
        <dbReference type="EMBL" id="TFV95926.1"/>
    </source>
</evidence>
<accession>A0A4Y9QXK6</accession>
<protein>
    <recommendedName>
        <fullName evidence="3">Lipoprotein</fullName>
    </recommendedName>
</protein>
<sequence>MKNLNVLMIILLFYSCDEKKTGTPPTSPPLNIQNELVIIFDRNNRNTIIASFRNDFTKDFYFVRENFDPPFDDPNLNIKVFHGIDHQNKLISRKELERMNVWFDSEMDYMDWFSLSFDKYYIIYQDEYLVKGSLKPEFEFTAYEVNIYTGGIE</sequence>
<dbReference type="OrthoDB" id="826220at2"/>
<evidence type="ECO:0000313" key="2">
    <source>
        <dbReference type="Proteomes" id="UP000297647"/>
    </source>
</evidence>
<dbReference type="Proteomes" id="UP000297647">
    <property type="component" value="Unassembled WGS sequence"/>
</dbReference>
<dbReference type="RefSeq" id="WP_135072505.1">
    <property type="nucleotide sequence ID" value="NZ_SPSB01000002.1"/>
</dbReference>
<gene>
    <name evidence="1" type="ORF">E4S40_06800</name>
</gene>
<proteinExistence type="predicted"/>
<name>A0A4Y9QXK6_9BACT</name>
<keyword evidence="2" id="KW-1185">Reference proteome</keyword>
<dbReference type="PROSITE" id="PS51257">
    <property type="entry name" value="PROKAR_LIPOPROTEIN"/>
    <property type="match status" value="1"/>
</dbReference>
<comment type="caution">
    <text evidence="1">The sequence shown here is derived from an EMBL/GenBank/DDBJ whole genome shotgun (WGS) entry which is preliminary data.</text>
</comment>
<dbReference type="EMBL" id="SPSB01000002">
    <property type="protein sequence ID" value="TFV95926.1"/>
    <property type="molecule type" value="Genomic_DNA"/>
</dbReference>